<dbReference type="InParanoid" id="A0A2J6TAS6"/>
<dbReference type="RefSeq" id="XP_024736976.1">
    <property type="nucleotide sequence ID" value="XM_024888537.1"/>
</dbReference>
<reference evidence="1 2" key="1">
    <citation type="submission" date="2016-04" db="EMBL/GenBank/DDBJ databases">
        <title>A degradative enzymes factory behind the ericoid mycorrhizal symbiosis.</title>
        <authorList>
            <consortium name="DOE Joint Genome Institute"/>
            <person name="Martino E."/>
            <person name="Morin E."/>
            <person name="Grelet G."/>
            <person name="Kuo A."/>
            <person name="Kohler A."/>
            <person name="Daghino S."/>
            <person name="Barry K."/>
            <person name="Choi C."/>
            <person name="Cichocki N."/>
            <person name="Clum A."/>
            <person name="Copeland A."/>
            <person name="Hainaut M."/>
            <person name="Haridas S."/>
            <person name="Labutti K."/>
            <person name="Lindquist E."/>
            <person name="Lipzen A."/>
            <person name="Khouja H.-R."/>
            <person name="Murat C."/>
            <person name="Ohm R."/>
            <person name="Olson A."/>
            <person name="Spatafora J."/>
            <person name="Veneault-Fourrey C."/>
            <person name="Henrissat B."/>
            <person name="Grigoriev I."/>
            <person name="Martin F."/>
            <person name="Perotto S."/>
        </authorList>
    </citation>
    <scope>NUCLEOTIDE SEQUENCE [LARGE SCALE GENOMIC DNA]</scope>
    <source>
        <strain evidence="1 2">E</strain>
    </source>
</reference>
<gene>
    <name evidence="1" type="ORF">K444DRAFT_721898</name>
</gene>
<evidence type="ECO:0000313" key="2">
    <source>
        <dbReference type="Proteomes" id="UP000235371"/>
    </source>
</evidence>
<evidence type="ECO:0000313" key="1">
    <source>
        <dbReference type="EMBL" id="PMD60072.1"/>
    </source>
</evidence>
<proteinExistence type="predicted"/>
<dbReference type="AlphaFoldDB" id="A0A2J6TAS6"/>
<organism evidence="1 2">
    <name type="scientific">Hyaloscypha bicolor E</name>
    <dbReference type="NCBI Taxonomy" id="1095630"/>
    <lineage>
        <taxon>Eukaryota</taxon>
        <taxon>Fungi</taxon>
        <taxon>Dikarya</taxon>
        <taxon>Ascomycota</taxon>
        <taxon>Pezizomycotina</taxon>
        <taxon>Leotiomycetes</taxon>
        <taxon>Helotiales</taxon>
        <taxon>Hyaloscyphaceae</taxon>
        <taxon>Hyaloscypha</taxon>
        <taxon>Hyaloscypha bicolor</taxon>
    </lineage>
</organism>
<name>A0A2J6TAS6_9HELO</name>
<dbReference type="Proteomes" id="UP000235371">
    <property type="component" value="Unassembled WGS sequence"/>
</dbReference>
<dbReference type="EMBL" id="KZ613791">
    <property type="protein sequence ID" value="PMD60072.1"/>
    <property type="molecule type" value="Genomic_DNA"/>
</dbReference>
<dbReference type="GeneID" id="36596613"/>
<accession>A0A2J6TAS6</accession>
<dbReference type="OrthoDB" id="3555260at2759"/>
<keyword evidence="2" id="KW-1185">Reference proteome</keyword>
<protein>
    <submittedName>
        <fullName evidence="1">Uncharacterized protein</fullName>
    </submittedName>
</protein>
<sequence length="319" mass="34201">MFGTYCDGKGMVRRPNPSSVYDCAGGVRGYCYCWRVLDDILENPYYKNPNQPGGPDMAGPFGPGGVGGTSGDAARWGYMAWESLKLKNGTNSTNATYSRPPAPMTLLQTSASNSGPAPRNDLWTLILGAALSGLLLPSRGTLLIILLALLPQVSAQGGQVWPPPSPLYLLECNKGNVRRPEPTGRTECVGRGRGTGYCYCTRVVDEILNPYYDIMKGGDRWSSEWGYMAGESFKEKAPTNATDITNSTNITSSGASAPLILLFKNETNATFSGRPSPSSPPVDTLHKSAASTQRASHRSLYALTSMALGVWIIICSLVL</sequence>